<protein>
    <recommendedName>
        <fullName evidence="4">EamA domain-containing protein</fullName>
    </recommendedName>
</protein>
<organism evidence="2 3">
    <name type="scientific">Zhongshania aquimaris</name>
    <dbReference type="NCBI Taxonomy" id="2857107"/>
    <lineage>
        <taxon>Bacteria</taxon>
        <taxon>Pseudomonadati</taxon>
        <taxon>Pseudomonadota</taxon>
        <taxon>Gammaproteobacteria</taxon>
        <taxon>Cellvibrionales</taxon>
        <taxon>Spongiibacteraceae</taxon>
        <taxon>Zhongshania</taxon>
    </lineage>
</organism>
<keyword evidence="1" id="KW-0812">Transmembrane</keyword>
<accession>A0ABS6VSG8</accession>
<feature type="transmembrane region" description="Helical" evidence="1">
    <location>
        <begin position="90"/>
        <end position="109"/>
    </location>
</feature>
<keyword evidence="1" id="KW-0472">Membrane</keyword>
<dbReference type="Proteomes" id="UP001166291">
    <property type="component" value="Unassembled WGS sequence"/>
</dbReference>
<evidence type="ECO:0000256" key="1">
    <source>
        <dbReference type="SAM" id="Phobius"/>
    </source>
</evidence>
<gene>
    <name evidence="2" type="ORF">KXJ70_10730</name>
</gene>
<feature type="transmembrane region" description="Helical" evidence="1">
    <location>
        <begin position="58"/>
        <end position="78"/>
    </location>
</feature>
<sequence length="112" mass="12556">MIQAAIASVLLICVYKFIKTNNEYEIDWWMAFVFVLVPVLLMFLISIGLGVLELPQEYALLGYLFYLIVPFSILKFGLDFNATTAMKFSIWVPVAAVIAEIPFVILMGVGNA</sequence>
<proteinExistence type="predicted"/>
<dbReference type="EMBL" id="JAHWDQ010000002">
    <property type="protein sequence ID" value="MBW2941257.1"/>
    <property type="molecule type" value="Genomic_DNA"/>
</dbReference>
<evidence type="ECO:0008006" key="4">
    <source>
        <dbReference type="Google" id="ProtNLM"/>
    </source>
</evidence>
<keyword evidence="1" id="KW-1133">Transmembrane helix</keyword>
<evidence type="ECO:0000313" key="3">
    <source>
        <dbReference type="Proteomes" id="UP001166291"/>
    </source>
</evidence>
<feature type="transmembrane region" description="Helical" evidence="1">
    <location>
        <begin position="26"/>
        <end position="51"/>
    </location>
</feature>
<dbReference type="RefSeq" id="WP_219043500.1">
    <property type="nucleotide sequence ID" value="NZ_JAHWDQ010000002.1"/>
</dbReference>
<keyword evidence="3" id="KW-1185">Reference proteome</keyword>
<evidence type="ECO:0000313" key="2">
    <source>
        <dbReference type="EMBL" id="MBW2941257.1"/>
    </source>
</evidence>
<reference evidence="2" key="1">
    <citation type="submission" date="2021-07" db="EMBL/GenBank/DDBJ databases">
        <title>Zhongshania sp. CAU 1632 isolated from seawater.</title>
        <authorList>
            <person name="Kim W."/>
        </authorList>
    </citation>
    <scope>NUCLEOTIDE SEQUENCE</scope>
    <source>
        <strain evidence="2">CAU 1632</strain>
    </source>
</reference>
<name>A0ABS6VSG8_9GAMM</name>
<comment type="caution">
    <text evidence="2">The sequence shown here is derived from an EMBL/GenBank/DDBJ whole genome shotgun (WGS) entry which is preliminary data.</text>
</comment>